<dbReference type="AlphaFoldDB" id="A0AAN5C337"/>
<proteinExistence type="predicted"/>
<feature type="non-terminal residue" evidence="2">
    <location>
        <position position="1"/>
    </location>
</feature>
<evidence type="ECO:0000313" key="2">
    <source>
        <dbReference type="EMBL" id="GMR35298.1"/>
    </source>
</evidence>
<feature type="signal peptide" evidence="1">
    <location>
        <begin position="1"/>
        <end position="20"/>
    </location>
</feature>
<comment type="caution">
    <text evidence="2">The sequence shown here is derived from an EMBL/GenBank/DDBJ whole genome shotgun (WGS) entry which is preliminary data.</text>
</comment>
<dbReference type="Proteomes" id="UP001328107">
    <property type="component" value="Unassembled WGS sequence"/>
</dbReference>
<protein>
    <submittedName>
        <fullName evidence="2">Uncharacterized protein</fullName>
    </submittedName>
</protein>
<gene>
    <name evidence="2" type="ORF">PMAYCL1PPCAC_05493</name>
</gene>
<reference evidence="3" key="1">
    <citation type="submission" date="2022-10" db="EMBL/GenBank/DDBJ databases">
        <title>Genome assembly of Pristionchus species.</title>
        <authorList>
            <person name="Yoshida K."/>
            <person name="Sommer R.J."/>
        </authorList>
    </citation>
    <scope>NUCLEOTIDE SEQUENCE [LARGE SCALE GENOMIC DNA]</scope>
    <source>
        <strain evidence="3">RS5460</strain>
    </source>
</reference>
<keyword evidence="1" id="KW-0732">Signal</keyword>
<evidence type="ECO:0000256" key="1">
    <source>
        <dbReference type="SAM" id="SignalP"/>
    </source>
</evidence>
<organism evidence="2 3">
    <name type="scientific">Pristionchus mayeri</name>
    <dbReference type="NCBI Taxonomy" id="1317129"/>
    <lineage>
        <taxon>Eukaryota</taxon>
        <taxon>Metazoa</taxon>
        <taxon>Ecdysozoa</taxon>
        <taxon>Nematoda</taxon>
        <taxon>Chromadorea</taxon>
        <taxon>Rhabditida</taxon>
        <taxon>Rhabditina</taxon>
        <taxon>Diplogasteromorpha</taxon>
        <taxon>Diplogasteroidea</taxon>
        <taxon>Neodiplogasteridae</taxon>
        <taxon>Pristionchus</taxon>
    </lineage>
</organism>
<keyword evidence="3" id="KW-1185">Reference proteome</keyword>
<dbReference type="EMBL" id="BTRK01000002">
    <property type="protein sequence ID" value="GMR35298.1"/>
    <property type="molecule type" value="Genomic_DNA"/>
</dbReference>
<evidence type="ECO:0000313" key="3">
    <source>
        <dbReference type="Proteomes" id="UP001328107"/>
    </source>
</evidence>
<sequence length="135" mass="15060">RYLDMRLLPLLSALFQGSVAMFGLDLFTDGCCTTPTTTTTTTEDPCPTTNGYNAMGWETDEGGNVWIGEEGAKLYLVMVSDEKYWKPLPKDWPEAEIFGSQFPDSPNYHGPCPYPCGCTPKTSEREEMRKAKSRA</sequence>
<feature type="chain" id="PRO_5043032415" evidence="1">
    <location>
        <begin position="21"/>
        <end position="135"/>
    </location>
</feature>
<name>A0AAN5C337_9BILA</name>
<accession>A0AAN5C337</accession>